<evidence type="ECO:0000313" key="2">
    <source>
        <dbReference type="Proteomes" id="UP000186817"/>
    </source>
</evidence>
<dbReference type="EMBL" id="LSRX01000051">
    <property type="protein sequence ID" value="OLQ11943.1"/>
    <property type="molecule type" value="Genomic_DNA"/>
</dbReference>
<evidence type="ECO:0000313" key="1">
    <source>
        <dbReference type="EMBL" id="OLQ11943.1"/>
    </source>
</evidence>
<name>A0A1Q9EX61_SYMMI</name>
<proteinExistence type="predicted"/>
<protein>
    <submittedName>
        <fullName evidence="1">Uncharacterized protein</fullName>
    </submittedName>
</protein>
<accession>A0A1Q9EX61</accession>
<comment type="caution">
    <text evidence="1">The sequence shown here is derived from an EMBL/GenBank/DDBJ whole genome shotgun (WGS) entry which is preliminary data.</text>
</comment>
<keyword evidence="2" id="KW-1185">Reference proteome</keyword>
<reference evidence="1 2" key="1">
    <citation type="submission" date="2016-02" db="EMBL/GenBank/DDBJ databases">
        <title>Genome analysis of coral dinoflagellate symbionts highlights evolutionary adaptations to a symbiotic lifestyle.</title>
        <authorList>
            <person name="Aranda M."/>
            <person name="Li Y."/>
            <person name="Liew Y.J."/>
            <person name="Baumgarten S."/>
            <person name="Simakov O."/>
            <person name="Wilson M."/>
            <person name="Piel J."/>
            <person name="Ashoor H."/>
            <person name="Bougouffa S."/>
            <person name="Bajic V.B."/>
            <person name="Ryu T."/>
            <person name="Ravasi T."/>
            <person name="Bayer T."/>
            <person name="Micklem G."/>
            <person name="Kim H."/>
            <person name="Bhak J."/>
            <person name="Lajeunesse T.C."/>
            <person name="Voolstra C.R."/>
        </authorList>
    </citation>
    <scope>NUCLEOTIDE SEQUENCE [LARGE SCALE GENOMIC DNA]</scope>
    <source>
        <strain evidence="1 2">CCMP2467</strain>
    </source>
</reference>
<dbReference type="Proteomes" id="UP000186817">
    <property type="component" value="Unassembled WGS sequence"/>
</dbReference>
<sequence>MLLCPPIPKLRRFDAGLNPAGFLMAAPAPKPELGAAYMQMATGSVPRPPSLPQSNPLASARLLALKQAEAQLEQQEASIHQEVLQLRREEQLAEQAPMPFAATPPVQAWPAVPQAAPMAMPQAWPQVAQAAPMAMSQQPQAAPSGAWPWAAPVQGYAPYMPGFQMGAWR</sequence>
<dbReference type="AlphaFoldDB" id="A0A1Q9EX61"/>
<organism evidence="1 2">
    <name type="scientific">Symbiodinium microadriaticum</name>
    <name type="common">Dinoflagellate</name>
    <name type="synonym">Zooxanthella microadriatica</name>
    <dbReference type="NCBI Taxonomy" id="2951"/>
    <lineage>
        <taxon>Eukaryota</taxon>
        <taxon>Sar</taxon>
        <taxon>Alveolata</taxon>
        <taxon>Dinophyceae</taxon>
        <taxon>Suessiales</taxon>
        <taxon>Symbiodiniaceae</taxon>
        <taxon>Symbiodinium</taxon>
    </lineage>
</organism>
<gene>
    <name evidence="1" type="ORF">AK812_SmicGene4193</name>
</gene>